<dbReference type="EMBL" id="CP159925">
    <property type="protein sequence ID" value="XCO73790.1"/>
    <property type="molecule type" value="Genomic_DNA"/>
</dbReference>
<dbReference type="RefSeq" id="WP_363796682.1">
    <property type="nucleotide sequence ID" value="NZ_CP159925.1"/>
</dbReference>
<dbReference type="CDD" id="cd01646">
    <property type="entry name" value="RT_Bac_retron_I"/>
    <property type="match status" value="1"/>
</dbReference>
<keyword evidence="3" id="KW-0548">Nucleotidyltransferase</keyword>
<organism evidence="3">
    <name type="scientific">Lysobacter firmicutimachus</name>
    <dbReference type="NCBI Taxonomy" id="1792846"/>
    <lineage>
        <taxon>Bacteria</taxon>
        <taxon>Pseudomonadati</taxon>
        <taxon>Pseudomonadota</taxon>
        <taxon>Gammaproteobacteria</taxon>
        <taxon>Lysobacterales</taxon>
        <taxon>Lysobacteraceae</taxon>
        <taxon>Lysobacter</taxon>
    </lineage>
</organism>
<dbReference type="InterPro" id="IPR000477">
    <property type="entry name" value="RT_dom"/>
</dbReference>
<dbReference type="InterPro" id="IPR043502">
    <property type="entry name" value="DNA/RNA_pol_sf"/>
</dbReference>
<name>A0AAU8MMZ8_9GAMM</name>
<dbReference type="NCBIfam" id="NF041748">
    <property type="entry name" value="Drt3b"/>
    <property type="match status" value="1"/>
</dbReference>
<sequence length="652" mass="74744">MGNKKRIDIRAPERALLTDTLPYEIPIYFTNANLAILAFLTRHKKSDHQLHARLLLYTNAAKATRPMPFEINRGNQSARWLSLAHPISQHRIVQLYEKYDHFISNACNRSSISLRYPSRVATHYVDPRYAQQKTNAPEKQADEDPVGFRDQSRWASTYFSYRDYSLSHKFFESQEFLELERHYNFLLKLDISRCFDSIYTHSIEWSMRGKEFAKNHLASKPATFEATFDSTIRHGNWNETHGILIGPESSRIFAEIILQSADRTILSAVADTSTTFAIRRYVDDYYVFANSSDALDRVEEAIRRALRELNLHLNEHKKEILTRPFVSKVSVARHEVSNALDDFFASMARAIDPDIEPIDPREIERAKAALVSRLRRISVELDTPYERFASFALTVIKRKLEDIRLRIDEVKPTYTKGHLARLSWLIAVMRSAQFLYSMDHRATTSVKLAAIYDALIRLTTALSCARAPLERQILDGLRDPAMGALSSDADEITRINHICSVDLLLTEDRRIDSNDIQRYIGTTETEESAKNLSVFQLIAILFLCRKRARFSSLLQSTSAEIEKRVLSKNFYPLSDAAHAILLTEVIACPYVHTATKTTIIKHCHELILGRACTQKDALKIAEKSSWISFTDWSTSTDLAAMLARKELTPAYE</sequence>
<keyword evidence="3" id="KW-0695">RNA-directed DNA polymerase</keyword>
<keyword evidence="1" id="KW-0175">Coiled coil</keyword>
<evidence type="ECO:0000259" key="2">
    <source>
        <dbReference type="PROSITE" id="PS50878"/>
    </source>
</evidence>
<evidence type="ECO:0000256" key="1">
    <source>
        <dbReference type="SAM" id="Coils"/>
    </source>
</evidence>
<protein>
    <submittedName>
        <fullName evidence="3">Antiviral reverse transcriptase Drt3b</fullName>
    </submittedName>
</protein>
<keyword evidence="3" id="KW-0808">Transferase</keyword>
<dbReference type="SUPFAM" id="SSF56672">
    <property type="entry name" value="DNA/RNA polymerases"/>
    <property type="match status" value="1"/>
</dbReference>
<feature type="domain" description="Reverse transcriptase" evidence="2">
    <location>
        <begin position="77"/>
        <end position="351"/>
    </location>
</feature>
<dbReference type="AlphaFoldDB" id="A0AAU8MMZ8"/>
<accession>A0AAU8MMZ8</accession>
<evidence type="ECO:0000313" key="3">
    <source>
        <dbReference type="EMBL" id="XCO73790.1"/>
    </source>
</evidence>
<dbReference type="PROSITE" id="PS50878">
    <property type="entry name" value="RT_POL"/>
    <property type="match status" value="1"/>
</dbReference>
<reference evidence="3" key="1">
    <citation type="submission" date="2024-06" db="EMBL/GenBank/DDBJ databases">
        <authorList>
            <person name="Li S."/>
        </authorList>
    </citation>
    <scope>NUCLEOTIDE SEQUENCE</scope>
    <source>
        <strain evidence="3">SR10</strain>
    </source>
</reference>
<feature type="coiled-coil region" evidence="1">
    <location>
        <begin position="288"/>
        <end position="319"/>
    </location>
</feature>
<gene>
    <name evidence="3" type="primary">drt3b</name>
    <name evidence="3" type="ORF">ABU614_15520</name>
</gene>
<dbReference type="Pfam" id="PF00078">
    <property type="entry name" value="RVT_1"/>
    <property type="match status" value="1"/>
</dbReference>
<dbReference type="GO" id="GO:0003964">
    <property type="term" value="F:RNA-directed DNA polymerase activity"/>
    <property type="evidence" value="ECO:0007669"/>
    <property type="project" value="UniProtKB-KW"/>
</dbReference>
<proteinExistence type="predicted"/>